<proteinExistence type="predicted"/>
<keyword evidence="1" id="KW-1133">Transmembrane helix</keyword>
<dbReference type="Proteomes" id="UP001232725">
    <property type="component" value="Unassembled WGS sequence"/>
</dbReference>
<feature type="transmembrane region" description="Helical" evidence="1">
    <location>
        <begin position="17"/>
        <end position="35"/>
    </location>
</feature>
<keyword evidence="3" id="KW-1185">Reference proteome</keyword>
<feature type="transmembrane region" description="Helical" evidence="1">
    <location>
        <begin position="41"/>
        <end position="64"/>
    </location>
</feature>
<keyword evidence="1" id="KW-0812">Transmembrane</keyword>
<evidence type="ECO:0000256" key="1">
    <source>
        <dbReference type="SAM" id="Phobius"/>
    </source>
</evidence>
<organism evidence="2 3">
    <name type="scientific">Arthrobacter horti</name>
    <dbReference type="NCBI Taxonomy" id="3068273"/>
    <lineage>
        <taxon>Bacteria</taxon>
        <taxon>Bacillati</taxon>
        <taxon>Actinomycetota</taxon>
        <taxon>Actinomycetes</taxon>
        <taxon>Micrococcales</taxon>
        <taxon>Micrococcaceae</taxon>
        <taxon>Arthrobacter</taxon>
    </lineage>
</organism>
<evidence type="ECO:0000313" key="2">
    <source>
        <dbReference type="EMBL" id="MDP5225685.1"/>
    </source>
</evidence>
<sequence>MPNHPPLPSGRRAARRLIFAADLLVLLCPLVYLLFGPGTQPAAYLYFILGNAAVVLSLPLLWALENGSGKNS</sequence>
<accession>A0ABT9IJB9</accession>
<protein>
    <recommendedName>
        <fullName evidence="4">RDD family protein</fullName>
    </recommendedName>
</protein>
<gene>
    <name evidence="2" type="ORF">Q9R02_00760</name>
</gene>
<keyword evidence="1" id="KW-0472">Membrane</keyword>
<comment type="caution">
    <text evidence="2">The sequence shown here is derived from an EMBL/GenBank/DDBJ whole genome shotgun (WGS) entry which is preliminary data.</text>
</comment>
<evidence type="ECO:0000313" key="3">
    <source>
        <dbReference type="Proteomes" id="UP001232725"/>
    </source>
</evidence>
<dbReference type="EMBL" id="JAVALS010000001">
    <property type="protein sequence ID" value="MDP5225685.1"/>
    <property type="molecule type" value="Genomic_DNA"/>
</dbReference>
<name>A0ABT9IJB9_9MICC</name>
<evidence type="ECO:0008006" key="4">
    <source>
        <dbReference type="Google" id="ProtNLM"/>
    </source>
</evidence>
<reference evidence="2 3" key="1">
    <citation type="submission" date="2023-08" db="EMBL/GenBank/DDBJ databases">
        <title>Arthrobacter horti sp. nov., isolated from forest soil.</title>
        <authorList>
            <person name="Park M."/>
        </authorList>
    </citation>
    <scope>NUCLEOTIDE SEQUENCE [LARGE SCALE GENOMIC DNA]</scope>
    <source>
        <strain evidence="2 3">YJM1</strain>
    </source>
</reference>
<dbReference type="RefSeq" id="WP_305994727.1">
    <property type="nucleotide sequence ID" value="NZ_JAVALS010000001.1"/>
</dbReference>